<keyword evidence="4 7" id="KW-0964">Secreted</keyword>
<name>A0ABM8Q424_9BACT</name>
<dbReference type="PRINTS" id="PR00117">
    <property type="entry name" value="BARNASE"/>
</dbReference>
<accession>A0ABM8Q424</accession>
<evidence type="ECO:0000256" key="7">
    <source>
        <dbReference type="PIRNR" id="PIRNR001013"/>
    </source>
</evidence>
<sequence length="148" mass="17066">MNKKVILLLVFVCALVLNLAYFNIDSKSQNVSQSSKCEIQSKEEIIKYIQDNAKLPDNYISKNDAIKLGWDAKSGNLWDVAPCKSIGGDRFGNYEKILPQKSSRRYIEADVEYRGGKRNAKRIVYSNDGLIFYTKDHYKSFKRVDKNR</sequence>
<dbReference type="PIRSF" id="PIRSF001013">
    <property type="entry name" value="Barnase"/>
    <property type="match status" value="1"/>
</dbReference>
<dbReference type="InterPro" id="IPR016191">
    <property type="entry name" value="Ribonuclease/ribotoxin"/>
</dbReference>
<evidence type="ECO:0000256" key="2">
    <source>
        <dbReference type="ARBA" id="ARBA00009006"/>
    </source>
</evidence>
<dbReference type="EMBL" id="CAJHOF010000003">
    <property type="protein sequence ID" value="CAD7287559.1"/>
    <property type="molecule type" value="Genomic_DNA"/>
</dbReference>
<evidence type="ECO:0000256" key="1">
    <source>
        <dbReference type="ARBA" id="ARBA00004613"/>
    </source>
</evidence>
<dbReference type="RefSeq" id="WP_229932261.1">
    <property type="nucleotide sequence ID" value="NZ_CAJHOF010000003.1"/>
</dbReference>
<comment type="similarity">
    <text evidence="2 7">Belongs to the ribonuclease N1/T1 family.</text>
</comment>
<proteinExistence type="inferred from homology"/>
<keyword evidence="9" id="KW-1185">Reference proteome</keyword>
<evidence type="ECO:0000313" key="9">
    <source>
        <dbReference type="Proteomes" id="UP000789803"/>
    </source>
</evidence>
<keyword evidence="6 7" id="KW-0378">Hydrolase</keyword>
<gene>
    <name evidence="8" type="ORF">LMG7974_00438</name>
</gene>
<organism evidence="8 9">
    <name type="scientific">Campylobacter majalis</name>
    <dbReference type="NCBI Taxonomy" id="2790656"/>
    <lineage>
        <taxon>Bacteria</taxon>
        <taxon>Pseudomonadati</taxon>
        <taxon>Campylobacterota</taxon>
        <taxon>Epsilonproteobacteria</taxon>
        <taxon>Campylobacterales</taxon>
        <taxon>Campylobacteraceae</taxon>
        <taxon>Campylobacter</taxon>
    </lineage>
</organism>
<protein>
    <recommendedName>
        <fullName evidence="3 7">Ribonuclease</fullName>
        <ecNumber evidence="7">3.1.27.-</ecNumber>
    </recommendedName>
</protein>
<dbReference type="InterPro" id="IPR001887">
    <property type="entry name" value="Barnase"/>
</dbReference>
<evidence type="ECO:0000256" key="5">
    <source>
        <dbReference type="ARBA" id="ARBA00022722"/>
    </source>
</evidence>
<reference evidence="8 9" key="1">
    <citation type="submission" date="2020-11" db="EMBL/GenBank/DDBJ databases">
        <authorList>
            <person name="Peeters C."/>
        </authorList>
    </citation>
    <scope>NUCLEOTIDE SEQUENCE [LARGE SCALE GENOMIC DNA]</scope>
    <source>
        <strain evidence="8 9">LMG 7974</strain>
    </source>
</reference>
<dbReference type="GO" id="GO:0016787">
    <property type="term" value="F:hydrolase activity"/>
    <property type="evidence" value="ECO:0007669"/>
    <property type="project" value="UniProtKB-KW"/>
</dbReference>
<keyword evidence="7" id="KW-0255">Endonuclease</keyword>
<keyword evidence="5 7" id="KW-0540">Nuclease</keyword>
<dbReference type="Gene3D" id="3.10.450.30">
    <property type="entry name" value="Microbial ribonucleases"/>
    <property type="match status" value="1"/>
</dbReference>
<dbReference type="SUPFAM" id="SSF53933">
    <property type="entry name" value="Microbial ribonucleases"/>
    <property type="match status" value="1"/>
</dbReference>
<evidence type="ECO:0000313" key="8">
    <source>
        <dbReference type="EMBL" id="CAD7287559.1"/>
    </source>
</evidence>
<dbReference type="Proteomes" id="UP000789803">
    <property type="component" value="Unassembled WGS sequence"/>
</dbReference>
<evidence type="ECO:0000256" key="4">
    <source>
        <dbReference type="ARBA" id="ARBA00022525"/>
    </source>
</evidence>
<comment type="subcellular location">
    <subcellularLocation>
        <location evidence="1 7">Secreted</location>
    </subcellularLocation>
</comment>
<dbReference type="EC" id="3.1.27.-" evidence="7"/>
<evidence type="ECO:0000256" key="3">
    <source>
        <dbReference type="ARBA" id="ARBA00022214"/>
    </source>
</evidence>
<evidence type="ECO:0000256" key="6">
    <source>
        <dbReference type="ARBA" id="ARBA00022801"/>
    </source>
</evidence>
<comment type="caution">
    <text evidence="8">The sequence shown here is derived from an EMBL/GenBank/DDBJ whole genome shotgun (WGS) entry which is preliminary data.</text>
</comment>
<dbReference type="InterPro" id="IPR000026">
    <property type="entry name" value="N1-like"/>
</dbReference>
<dbReference type="Pfam" id="PF00545">
    <property type="entry name" value="Ribonuclease"/>
    <property type="match status" value="1"/>
</dbReference>